<evidence type="ECO:0000313" key="3">
    <source>
        <dbReference type="Proteomes" id="UP000257109"/>
    </source>
</evidence>
<keyword evidence="1" id="KW-1133">Transmembrane helix</keyword>
<name>A0A371F8R1_MUCPR</name>
<comment type="caution">
    <text evidence="2">The sequence shown here is derived from an EMBL/GenBank/DDBJ whole genome shotgun (WGS) entry which is preliminary data.</text>
</comment>
<gene>
    <name evidence="2" type="primary">ABCC6</name>
    <name evidence="2" type="ORF">CR513_45543</name>
</gene>
<keyword evidence="3" id="KW-1185">Reference proteome</keyword>
<keyword evidence="1" id="KW-0812">Transmembrane</keyword>
<feature type="non-terminal residue" evidence="2">
    <location>
        <position position="1"/>
    </location>
</feature>
<feature type="transmembrane region" description="Helical" evidence="1">
    <location>
        <begin position="133"/>
        <end position="162"/>
    </location>
</feature>
<dbReference type="AlphaFoldDB" id="A0A371F8R1"/>
<sequence length="185" mass="20499">MTFQQCLLGLLKTKTLIYITHQEEFLPDADLLLVMNSNIGIYYYRSDTDFMELVGAHREALSSVMLALSPPKDTGSLSDFELEQKVKSVDDTVESKGQLVQEEEQEKGRTLTVAWTILETPISVNVETVIKSFTLMIVNVALAIGSSFFILVKSVLAVVAGYKAATMLFNKMHATPSGRICNRVS</sequence>
<dbReference type="Proteomes" id="UP000257109">
    <property type="component" value="Unassembled WGS sequence"/>
</dbReference>
<dbReference type="EMBL" id="QJKJ01010096">
    <property type="protein sequence ID" value="RDX74681.1"/>
    <property type="molecule type" value="Genomic_DNA"/>
</dbReference>
<accession>A0A371F8R1</accession>
<organism evidence="2 3">
    <name type="scientific">Mucuna pruriens</name>
    <name type="common">Velvet bean</name>
    <name type="synonym">Dolichos pruriens</name>
    <dbReference type="NCBI Taxonomy" id="157652"/>
    <lineage>
        <taxon>Eukaryota</taxon>
        <taxon>Viridiplantae</taxon>
        <taxon>Streptophyta</taxon>
        <taxon>Embryophyta</taxon>
        <taxon>Tracheophyta</taxon>
        <taxon>Spermatophyta</taxon>
        <taxon>Magnoliopsida</taxon>
        <taxon>eudicotyledons</taxon>
        <taxon>Gunneridae</taxon>
        <taxon>Pentapetalae</taxon>
        <taxon>rosids</taxon>
        <taxon>fabids</taxon>
        <taxon>Fabales</taxon>
        <taxon>Fabaceae</taxon>
        <taxon>Papilionoideae</taxon>
        <taxon>50 kb inversion clade</taxon>
        <taxon>NPAAA clade</taxon>
        <taxon>indigoferoid/millettioid clade</taxon>
        <taxon>Phaseoleae</taxon>
        <taxon>Mucuna</taxon>
    </lineage>
</organism>
<dbReference type="OrthoDB" id="1748621at2759"/>
<protein>
    <submittedName>
        <fullName evidence="2">ABC transporter C family member 6</fullName>
    </submittedName>
</protein>
<evidence type="ECO:0000256" key="1">
    <source>
        <dbReference type="SAM" id="Phobius"/>
    </source>
</evidence>
<keyword evidence="1" id="KW-0472">Membrane</keyword>
<evidence type="ECO:0000313" key="2">
    <source>
        <dbReference type="EMBL" id="RDX74681.1"/>
    </source>
</evidence>
<proteinExistence type="predicted"/>
<reference evidence="2" key="1">
    <citation type="submission" date="2018-05" db="EMBL/GenBank/DDBJ databases">
        <title>Draft genome of Mucuna pruriens seed.</title>
        <authorList>
            <person name="Nnadi N.E."/>
            <person name="Vos R."/>
            <person name="Hasami M.H."/>
            <person name="Devisetty U.K."/>
            <person name="Aguiy J.C."/>
        </authorList>
    </citation>
    <scope>NUCLEOTIDE SEQUENCE [LARGE SCALE GENOMIC DNA]</scope>
    <source>
        <strain evidence="2">JCA_2017</strain>
    </source>
</reference>